<dbReference type="EC" id="5.1.3.2" evidence="5 10"/>
<comment type="pathway">
    <text evidence="3 10">Carbohydrate metabolism; galactose metabolism.</text>
</comment>
<evidence type="ECO:0000313" key="13">
    <source>
        <dbReference type="Proteomes" id="UP001499951"/>
    </source>
</evidence>
<comment type="subunit">
    <text evidence="10">Homodimer.</text>
</comment>
<feature type="domain" description="NAD-dependent epimerase/dehydratase" evidence="11">
    <location>
        <begin position="4"/>
        <end position="253"/>
    </location>
</feature>
<comment type="caution">
    <text evidence="12">The sequence shown here is derived from an EMBL/GenBank/DDBJ whole genome shotgun (WGS) entry which is preliminary data.</text>
</comment>
<dbReference type="Proteomes" id="UP001499951">
    <property type="component" value="Unassembled WGS sequence"/>
</dbReference>
<dbReference type="Gene3D" id="3.40.50.720">
    <property type="entry name" value="NAD(P)-binding Rossmann-like Domain"/>
    <property type="match status" value="1"/>
</dbReference>
<reference evidence="13" key="1">
    <citation type="journal article" date="2019" name="Int. J. Syst. Evol. Microbiol.">
        <title>The Global Catalogue of Microorganisms (GCM) 10K type strain sequencing project: providing services to taxonomists for standard genome sequencing and annotation.</title>
        <authorList>
            <consortium name="The Broad Institute Genomics Platform"/>
            <consortium name="The Broad Institute Genome Sequencing Center for Infectious Disease"/>
            <person name="Wu L."/>
            <person name="Ma J."/>
        </authorList>
    </citation>
    <scope>NUCLEOTIDE SEQUENCE [LARGE SCALE GENOMIC DNA]</scope>
    <source>
        <strain evidence="13">JCM 15089</strain>
    </source>
</reference>
<evidence type="ECO:0000256" key="9">
    <source>
        <dbReference type="ARBA" id="ARBA00023277"/>
    </source>
</evidence>
<accession>A0ABP3PKP3</accession>
<evidence type="ECO:0000256" key="1">
    <source>
        <dbReference type="ARBA" id="ARBA00000083"/>
    </source>
</evidence>
<evidence type="ECO:0000256" key="5">
    <source>
        <dbReference type="ARBA" id="ARBA00013189"/>
    </source>
</evidence>
<keyword evidence="7 10" id="KW-0520">NAD</keyword>
<keyword evidence="8 10" id="KW-0413">Isomerase</keyword>
<proteinExistence type="inferred from homology"/>
<dbReference type="RefSeq" id="WP_166929641.1">
    <property type="nucleotide sequence ID" value="NZ_BAAADD010000004.1"/>
</dbReference>
<comment type="similarity">
    <text evidence="4 10">Belongs to the NAD(P)-dependent epimerase/dehydratase family.</text>
</comment>
<protein>
    <recommendedName>
        <fullName evidence="6 10">UDP-glucose 4-epimerase</fullName>
        <ecNumber evidence="5 10">5.1.3.2</ecNumber>
    </recommendedName>
</protein>
<dbReference type="EMBL" id="BAAADD010000004">
    <property type="protein sequence ID" value="GAA0569472.1"/>
    <property type="molecule type" value="Genomic_DNA"/>
</dbReference>
<evidence type="ECO:0000259" key="11">
    <source>
        <dbReference type="Pfam" id="PF01370"/>
    </source>
</evidence>
<gene>
    <name evidence="12" type="primary">galE_2</name>
    <name evidence="12" type="ORF">GCM10008942_17700</name>
</gene>
<evidence type="ECO:0000256" key="10">
    <source>
        <dbReference type="RuleBase" id="RU366046"/>
    </source>
</evidence>
<sequence length="325" mass="35008">MSNVLVTGGAGFIGSHMTYALLDRGDEVTVLDNLATGVRSLVAQQADFIEGDVADAGLVRDILRGRKIDAVIHFAGSVVVPESVADPLKYYGNNTAATRDLLEACIAERIGRFVFSSTAAVYGMPDETIVTEETPTAPINPYGRSKLMTEWMLRDIAKAHPFRFVALRYFNVAGADPAGRTGQSTPRATHLIKRACQAALGRAPALDIFGTDFSTPDGTGVRDYIHISDLIAAHLKALDALANGAESDVYNCGYGRGLSVREIVQAVERVAGIKVPTREGPRRPGDPAMLVADSGKLKRTLGWTPQHGDIDEIVKSAFEWERRLA</sequence>
<keyword evidence="13" id="KW-1185">Reference proteome</keyword>
<dbReference type="InterPro" id="IPR005886">
    <property type="entry name" value="UDP_G4E"/>
</dbReference>
<dbReference type="PANTHER" id="PTHR43725">
    <property type="entry name" value="UDP-GLUCOSE 4-EPIMERASE"/>
    <property type="match status" value="1"/>
</dbReference>
<dbReference type="SUPFAM" id="SSF51735">
    <property type="entry name" value="NAD(P)-binding Rossmann-fold domains"/>
    <property type="match status" value="1"/>
</dbReference>
<evidence type="ECO:0000256" key="7">
    <source>
        <dbReference type="ARBA" id="ARBA00023027"/>
    </source>
</evidence>
<evidence type="ECO:0000313" key="12">
    <source>
        <dbReference type="EMBL" id="GAA0569472.1"/>
    </source>
</evidence>
<comment type="catalytic activity">
    <reaction evidence="1 10">
        <text>UDP-alpha-D-glucose = UDP-alpha-D-galactose</text>
        <dbReference type="Rhea" id="RHEA:22168"/>
        <dbReference type="ChEBI" id="CHEBI:58885"/>
        <dbReference type="ChEBI" id="CHEBI:66914"/>
        <dbReference type="EC" id="5.1.3.2"/>
    </reaction>
</comment>
<dbReference type="CDD" id="cd05247">
    <property type="entry name" value="UDP_G4E_1_SDR_e"/>
    <property type="match status" value="1"/>
</dbReference>
<evidence type="ECO:0000256" key="8">
    <source>
        <dbReference type="ARBA" id="ARBA00023235"/>
    </source>
</evidence>
<dbReference type="InterPro" id="IPR036291">
    <property type="entry name" value="NAD(P)-bd_dom_sf"/>
</dbReference>
<organism evidence="12 13">
    <name type="scientific">Rhizomicrobium electricum</name>
    <dbReference type="NCBI Taxonomy" id="480070"/>
    <lineage>
        <taxon>Bacteria</taxon>
        <taxon>Pseudomonadati</taxon>
        <taxon>Pseudomonadota</taxon>
        <taxon>Alphaproteobacteria</taxon>
        <taxon>Micropepsales</taxon>
        <taxon>Micropepsaceae</taxon>
        <taxon>Rhizomicrobium</taxon>
    </lineage>
</organism>
<comment type="cofactor">
    <cofactor evidence="2 10">
        <name>NAD(+)</name>
        <dbReference type="ChEBI" id="CHEBI:57540"/>
    </cofactor>
</comment>
<evidence type="ECO:0000256" key="6">
    <source>
        <dbReference type="ARBA" id="ARBA00018569"/>
    </source>
</evidence>
<keyword evidence="9 10" id="KW-0119">Carbohydrate metabolism</keyword>
<name>A0ABP3PKP3_9PROT</name>
<dbReference type="PANTHER" id="PTHR43725:SF53">
    <property type="entry name" value="UDP-ARABINOSE 4-EPIMERASE 1"/>
    <property type="match status" value="1"/>
</dbReference>
<evidence type="ECO:0000256" key="4">
    <source>
        <dbReference type="ARBA" id="ARBA00007637"/>
    </source>
</evidence>
<dbReference type="InterPro" id="IPR001509">
    <property type="entry name" value="Epimerase_deHydtase"/>
</dbReference>
<dbReference type="Pfam" id="PF01370">
    <property type="entry name" value="Epimerase"/>
    <property type="match status" value="1"/>
</dbReference>
<dbReference type="Gene3D" id="3.90.25.10">
    <property type="entry name" value="UDP-galactose 4-epimerase, domain 1"/>
    <property type="match status" value="1"/>
</dbReference>
<dbReference type="NCBIfam" id="TIGR01179">
    <property type="entry name" value="galE"/>
    <property type="match status" value="1"/>
</dbReference>
<evidence type="ECO:0000256" key="3">
    <source>
        <dbReference type="ARBA" id="ARBA00004947"/>
    </source>
</evidence>
<evidence type="ECO:0000256" key="2">
    <source>
        <dbReference type="ARBA" id="ARBA00001911"/>
    </source>
</evidence>